<evidence type="ECO:0000256" key="1">
    <source>
        <dbReference type="ARBA" id="ARBA00022448"/>
    </source>
</evidence>
<dbReference type="STRING" id="1499967.U27_06505"/>
<keyword evidence="6" id="KW-1185">Reference proteome</keyword>
<dbReference type="InterPro" id="IPR027417">
    <property type="entry name" value="P-loop_NTPase"/>
</dbReference>
<dbReference type="GO" id="GO:0055085">
    <property type="term" value="P:transmembrane transport"/>
    <property type="evidence" value="ECO:0007669"/>
    <property type="project" value="UniProtKB-ARBA"/>
</dbReference>
<dbReference type="Gene3D" id="3.40.50.300">
    <property type="entry name" value="P-loop containing nucleotide triphosphate hydrolases"/>
    <property type="match status" value="1"/>
</dbReference>
<feature type="domain" description="ABC transporter" evidence="4">
    <location>
        <begin position="19"/>
        <end position="262"/>
    </location>
</feature>
<evidence type="ECO:0000259" key="4">
    <source>
        <dbReference type="PROSITE" id="PS50893"/>
    </source>
</evidence>
<dbReference type="InterPro" id="IPR003593">
    <property type="entry name" value="AAA+_ATPase"/>
</dbReference>
<reference evidence="5" key="1">
    <citation type="journal article" date="2015" name="PeerJ">
        <title>First genomic representation of candidate bacterial phylum KSB3 points to enhanced environmental sensing as a trigger of wastewater bulking.</title>
        <authorList>
            <person name="Sekiguchi Y."/>
            <person name="Ohashi A."/>
            <person name="Parks D.H."/>
            <person name="Yamauchi T."/>
            <person name="Tyson G.W."/>
            <person name="Hugenholtz P."/>
        </authorList>
    </citation>
    <scope>NUCLEOTIDE SEQUENCE [LARGE SCALE GENOMIC DNA]</scope>
</reference>
<dbReference type="InterPro" id="IPR003439">
    <property type="entry name" value="ABC_transporter-like_ATP-bd"/>
</dbReference>
<dbReference type="InterPro" id="IPR017871">
    <property type="entry name" value="ABC_transporter-like_CS"/>
</dbReference>
<keyword evidence="1" id="KW-0813">Transport</keyword>
<evidence type="ECO:0000256" key="3">
    <source>
        <dbReference type="ARBA" id="ARBA00022840"/>
    </source>
</evidence>
<dbReference type="EMBL" id="DF820470">
    <property type="protein sequence ID" value="GAK59520.1"/>
    <property type="molecule type" value="Genomic_DNA"/>
</dbReference>
<dbReference type="InterPro" id="IPR050319">
    <property type="entry name" value="ABC_transp_ATP-bind"/>
</dbReference>
<sequence>MEELLIVKNLKKHFPLQTGFLDNLLTRKKQVVRAVDDVSFHICKGEVLGLAGESGCGKTTTGRLILRLLEPTSGEVDYQGRSIFDYGVEEMRQMREKLQIIFQDPNASLSPRMSVGYAISHPLMIHNLCQNAAERKERTIAIMEKVGLNPAQFFYRKYPHQISGGQRQRAVIARALIMNPELVVADEPIAMADVSVRATLLELMVHLKEEFDLTYLFITHDLATAKYICNRIAIMYLGKIVEMGPYHDVFSEALHPYTKALLAAVPVPDPQFRRKEPIPKDEIPDAINPPSGCRFHPRCSYRLKRCSEEEPALKDHGNNHFAACWLYDS</sequence>
<gene>
    <name evidence="5" type="ORF">U27_06505</name>
</gene>
<dbReference type="GO" id="GO:0005524">
    <property type="term" value="F:ATP binding"/>
    <property type="evidence" value="ECO:0007669"/>
    <property type="project" value="UniProtKB-KW"/>
</dbReference>
<evidence type="ECO:0000313" key="6">
    <source>
        <dbReference type="Proteomes" id="UP000030661"/>
    </source>
</evidence>
<dbReference type="CDD" id="cd03257">
    <property type="entry name" value="ABC_NikE_OppD_transporters"/>
    <property type="match status" value="1"/>
</dbReference>
<dbReference type="Proteomes" id="UP000030661">
    <property type="component" value="Unassembled WGS sequence"/>
</dbReference>
<dbReference type="NCBIfam" id="TIGR01727">
    <property type="entry name" value="oligo_HPY"/>
    <property type="match status" value="1"/>
</dbReference>
<evidence type="ECO:0000313" key="5">
    <source>
        <dbReference type="EMBL" id="GAK59520.1"/>
    </source>
</evidence>
<dbReference type="PANTHER" id="PTHR43776">
    <property type="entry name" value="TRANSPORT ATP-BINDING PROTEIN"/>
    <property type="match status" value="1"/>
</dbReference>
<dbReference type="SMART" id="SM00382">
    <property type="entry name" value="AAA"/>
    <property type="match status" value="1"/>
</dbReference>
<organism evidence="5">
    <name type="scientific">Vecturithrix granuli</name>
    <dbReference type="NCBI Taxonomy" id="1499967"/>
    <lineage>
        <taxon>Bacteria</taxon>
        <taxon>Candidatus Moduliflexota</taxon>
        <taxon>Candidatus Vecturitrichia</taxon>
        <taxon>Candidatus Vecturitrichales</taxon>
        <taxon>Candidatus Vecturitrichaceae</taxon>
        <taxon>Candidatus Vecturithrix</taxon>
    </lineage>
</organism>
<keyword evidence="2" id="KW-0547">Nucleotide-binding</keyword>
<dbReference type="eggNOG" id="COG4608">
    <property type="taxonomic scope" value="Bacteria"/>
</dbReference>
<dbReference type="AlphaFoldDB" id="A0A081C4L5"/>
<dbReference type="Pfam" id="PF08352">
    <property type="entry name" value="oligo_HPY"/>
    <property type="match status" value="1"/>
</dbReference>
<dbReference type="GO" id="GO:0015833">
    <property type="term" value="P:peptide transport"/>
    <property type="evidence" value="ECO:0007669"/>
    <property type="project" value="InterPro"/>
</dbReference>
<dbReference type="HOGENOM" id="CLU_000604_1_23_0"/>
<protein>
    <submittedName>
        <fullName evidence="5">Oligopeptide/dipeptide ABC transporter, ATPase subunit</fullName>
    </submittedName>
</protein>
<dbReference type="PROSITE" id="PS00211">
    <property type="entry name" value="ABC_TRANSPORTER_1"/>
    <property type="match status" value="1"/>
</dbReference>
<dbReference type="GO" id="GO:0016887">
    <property type="term" value="F:ATP hydrolysis activity"/>
    <property type="evidence" value="ECO:0007669"/>
    <property type="project" value="InterPro"/>
</dbReference>
<dbReference type="FunFam" id="3.40.50.300:FF:000016">
    <property type="entry name" value="Oligopeptide ABC transporter ATP-binding component"/>
    <property type="match status" value="1"/>
</dbReference>
<keyword evidence="3" id="KW-0067">ATP-binding</keyword>
<name>A0A081C4L5_VECG1</name>
<dbReference type="SUPFAM" id="SSF52540">
    <property type="entry name" value="P-loop containing nucleoside triphosphate hydrolases"/>
    <property type="match status" value="1"/>
</dbReference>
<dbReference type="PROSITE" id="PS50893">
    <property type="entry name" value="ABC_TRANSPORTER_2"/>
    <property type="match status" value="1"/>
</dbReference>
<evidence type="ECO:0000256" key="2">
    <source>
        <dbReference type="ARBA" id="ARBA00022741"/>
    </source>
</evidence>
<dbReference type="PANTHER" id="PTHR43776:SF8">
    <property type="entry name" value="ABC TRANSPORTER, ATP-BINDING PROTEIN"/>
    <property type="match status" value="1"/>
</dbReference>
<proteinExistence type="predicted"/>
<accession>A0A081C4L5</accession>
<dbReference type="Pfam" id="PF00005">
    <property type="entry name" value="ABC_tran"/>
    <property type="match status" value="1"/>
</dbReference>
<dbReference type="InterPro" id="IPR013563">
    <property type="entry name" value="Oligopep_ABC_C"/>
</dbReference>